<dbReference type="EMBL" id="CP053716">
    <property type="protein sequence ID" value="QKF07803.1"/>
    <property type="molecule type" value="Genomic_DNA"/>
</dbReference>
<dbReference type="GO" id="GO:0034039">
    <property type="term" value="F:8-oxo-7,8-dihydroguanine DNA N-glycosylase activity"/>
    <property type="evidence" value="ECO:0007669"/>
    <property type="project" value="TreeGrafter"/>
</dbReference>
<name>A0A6M8J5A4_9ACTN</name>
<dbReference type="AlphaFoldDB" id="A0A6M8J5A4"/>
<dbReference type="InterPro" id="IPR044298">
    <property type="entry name" value="MIG/MutY"/>
</dbReference>
<keyword evidence="15" id="KW-1185">Reference proteome</keyword>
<evidence type="ECO:0000256" key="3">
    <source>
        <dbReference type="ARBA" id="ARBA00008343"/>
    </source>
</evidence>
<protein>
    <recommendedName>
        <fullName evidence="5">Adenine DNA glycosylase</fullName>
        <ecNumber evidence="4">3.2.2.31</ecNumber>
    </recommendedName>
</protein>
<keyword evidence="12" id="KW-0326">Glycosidase</keyword>
<evidence type="ECO:0000256" key="10">
    <source>
        <dbReference type="ARBA" id="ARBA00023014"/>
    </source>
</evidence>
<evidence type="ECO:0000256" key="1">
    <source>
        <dbReference type="ARBA" id="ARBA00000843"/>
    </source>
</evidence>
<evidence type="ECO:0000256" key="12">
    <source>
        <dbReference type="ARBA" id="ARBA00023295"/>
    </source>
</evidence>
<dbReference type="InterPro" id="IPR011257">
    <property type="entry name" value="DNA_glycosylase"/>
</dbReference>
<organism evidence="14 15">
    <name type="scientific">Berryella wangjianweii</name>
    <dbReference type="NCBI Taxonomy" id="2734634"/>
    <lineage>
        <taxon>Bacteria</taxon>
        <taxon>Bacillati</taxon>
        <taxon>Actinomycetota</taxon>
        <taxon>Coriobacteriia</taxon>
        <taxon>Eggerthellales</taxon>
        <taxon>Eggerthellaceae</taxon>
        <taxon>Berryella</taxon>
    </lineage>
</organism>
<dbReference type="PROSITE" id="PS01155">
    <property type="entry name" value="ENDONUCLEASE_III_2"/>
    <property type="match status" value="1"/>
</dbReference>
<evidence type="ECO:0000256" key="7">
    <source>
        <dbReference type="ARBA" id="ARBA00022763"/>
    </source>
</evidence>
<keyword evidence="7" id="KW-0227">DNA damage</keyword>
<gene>
    <name evidence="14" type="ORF">HLV38_06550</name>
</gene>
<evidence type="ECO:0000256" key="6">
    <source>
        <dbReference type="ARBA" id="ARBA00022723"/>
    </source>
</evidence>
<dbReference type="GO" id="GO:0032357">
    <property type="term" value="F:oxidized purine DNA binding"/>
    <property type="evidence" value="ECO:0007669"/>
    <property type="project" value="TreeGrafter"/>
</dbReference>
<evidence type="ECO:0000256" key="5">
    <source>
        <dbReference type="ARBA" id="ARBA00022023"/>
    </source>
</evidence>
<evidence type="ECO:0000256" key="9">
    <source>
        <dbReference type="ARBA" id="ARBA00023004"/>
    </source>
</evidence>
<dbReference type="GO" id="GO:0035485">
    <property type="term" value="F:adenine/guanine mispair binding"/>
    <property type="evidence" value="ECO:0007669"/>
    <property type="project" value="TreeGrafter"/>
</dbReference>
<reference evidence="15" key="1">
    <citation type="submission" date="2020-05" db="EMBL/GenBank/DDBJ databases">
        <title>Novel species in genus Nocardioides.</title>
        <authorList>
            <person name="Zhang G."/>
        </authorList>
    </citation>
    <scope>NUCLEOTIDE SEQUENCE [LARGE SCALE GENOMIC DNA]</scope>
    <source>
        <strain evidence="15">zg-1050</strain>
    </source>
</reference>
<dbReference type="Gene3D" id="1.10.1670.10">
    <property type="entry name" value="Helix-hairpin-Helix base-excision DNA repair enzymes (C-terminal)"/>
    <property type="match status" value="1"/>
</dbReference>
<comment type="cofactor">
    <cofactor evidence="2">
        <name>[4Fe-4S] cluster</name>
        <dbReference type="ChEBI" id="CHEBI:49883"/>
    </cofactor>
</comment>
<dbReference type="GO" id="GO:0006298">
    <property type="term" value="P:mismatch repair"/>
    <property type="evidence" value="ECO:0007669"/>
    <property type="project" value="TreeGrafter"/>
</dbReference>
<feature type="domain" description="HhH-GPD" evidence="13">
    <location>
        <begin position="56"/>
        <end position="219"/>
    </location>
</feature>
<keyword evidence="6" id="KW-0479">Metal-binding</keyword>
<dbReference type="GO" id="GO:0006284">
    <property type="term" value="P:base-excision repair"/>
    <property type="evidence" value="ECO:0007669"/>
    <property type="project" value="InterPro"/>
</dbReference>
<keyword evidence="11" id="KW-0234">DNA repair</keyword>
<evidence type="ECO:0000313" key="14">
    <source>
        <dbReference type="EMBL" id="QKF07803.1"/>
    </source>
</evidence>
<evidence type="ECO:0000256" key="8">
    <source>
        <dbReference type="ARBA" id="ARBA00022801"/>
    </source>
</evidence>
<evidence type="ECO:0000256" key="2">
    <source>
        <dbReference type="ARBA" id="ARBA00001966"/>
    </source>
</evidence>
<proteinExistence type="inferred from homology"/>
<dbReference type="GO" id="GO:0000701">
    <property type="term" value="F:purine-specific mismatch base pair DNA N-glycosylase activity"/>
    <property type="evidence" value="ECO:0007669"/>
    <property type="project" value="UniProtKB-EC"/>
</dbReference>
<evidence type="ECO:0000313" key="15">
    <source>
        <dbReference type="Proteomes" id="UP000503297"/>
    </source>
</evidence>
<dbReference type="EC" id="3.2.2.31" evidence="4"/>
<dbReference type="InterPro" id="IPR004036">
    <property type="entry name" value="Endonuclease-III-like_CS2"/>
</dbReference>
<dbReference type="Pfam" id="PF00730">
    <property type="entry name" value="HhH-GPD"/>
    <property type="match status" value="1"/>
</dbReference>
<keyword evidence="10" id="KW-0411">Iron-sulfur</keyword>
<dbReference type="RefSeq" id="WP_173165228.1">
    <property type="nucleotide sequence ID" value="NZ_CP053716.1"/>
</dbReference>
<dbReference type="SMART" id="SM00478">
    <property type="entry name" value="ENDO3c"/>
    <property type="match status" value="1"/>
</dbReference>
<evidence type="ECO:0000259" key="13">
    <source>
        <dbReference type="SMART" id="SM00478"/>
    </source>
</evidence>
<sequence>MASAKGAALAPPCWDDATLSRAQLIERVWSEGGARYRDLPWRNIDDPYAVLVSEVMLQQTQVARVERYWTRFLGRFPTADALASASASDVLEMWQGLGYNRRALALKRAADACAAHHGGTLPRDLDQLLALPGVGPATAAGVRAFAFQLPGVYIETNVRTVFLHELFPQHQKVADRTLEPFVRDTCPLGRAVGGEGAASPDVRDDPRAWYYALLDYGAYLKSQVQNPSRRSAHYARQSSFEGSHRQKRSFALRLVLDAPEGLSVAEVAMALDAFEQQQGRPAPGLDVASKLVDQLAGEGFFLVDDGLVRPA</sequence>
<comment type="catalytic activity">
    <reaction evidence="1">
        <text>Hydrolyzes free adenine bases from 7,8-dihydro-8-oxoguanine:adenine mismatched double-stranded DNA, leaving an apurinic site.</text>
        <dbReference type="EC" id="3.2.2.31"/>
    </reaction>
</comment>
<dbReference type="PANTHER" id="PTHR42944:SF1">
    <property type="entry name" value="ADENINE DNA GLYCOSYLASE"/>
    <property type="match status" value="1"/>
</dbReference>
<evidence type="ECO:0000256" key="4">
    <source>
        <dbReference type="ARBA" id="ARBA00012045"/>
    </source>
</evidence>
<dbReference type="Pfam" id="PF00633">
    <property type="entry name" value="HHH"/>
    <property type="match status" value="1"/>
</dbReference>
<comment type="similarity">
    <text evidence="3">Belongs to the Nth/MutY family.</text>
</comment>
<accession>A0A6M8J5A4</accession>
<dbReference type="PANTHER" id="PTHR42944">
    <property type="entry name" value="ADENINE DNA GLYCOSYLASE"/>
    <property type="match status" value="1"/>
</dbReference>
<dbReference type="CDD" id="cd00056">
    <property type="entry name" value="ENDO3c"/>
    <property type="match status" value="1"/>
</dbReference>
<evidence type="ECO:0000256" key="11">
    <source>
        <dbReference type="ARBA" id="ARBA00023204"/>
    </source>
</evidence>
<keyword evidence="9" id="KW-0408">Iron</keyword>
<dbReference type="InterPro" id="IPR003265">
    <property type="entry name" value="HhH-GPD_domain"/>
</dbReference>
<dbReference type="InterPro" id="IPR023170">
    <property type="entry name" value="HhH_base_excis_C"/>
</dbReference>
<keyword evidence="8" id="KW-0378">Hydrolase</keyword>
<dbReference type="SUPFAM" id="SSF48150">
    <property type="entry name" value="DNA-glycosylase"/>
    <property type="match status" value="1"/>
</dbReference>
<dbReference type="GO" id="GO:0051536">
    <property type="term" value="F:iron-sulfur cluster binding"/>
    <property type="evidence" value="ECO:0007669"/>
    <property type="project" value="UniProtKB-KW"/>
</dbReference>
<dbReference type="Proteomes" id="UP000503297">
    <property type="component" value="Chromosome"/>
</dbReference>
<dbReference type="InterPro" id="IPR000445">
    <property type="entry name" value="HhH_motif"/>
</dbReference>
<dbReference type="GO" id="GO:0046872">
    <property type="term" value="F:metal ion binding"/>
    <property type="evidence" value="ECO:0007669"/>
    <property type="project" value="UniProtKB-KW"/>
</dbReference>
<dbReference type="Gene3D" id="1.10.340.30">
    <property type="entry name" value="Hypothetical protein, domain 2"/>
    <property type="match status" value="1"/>
</dbReference>
<dbReference type="KEGG" id="bwa:HLV38_06550"/>